<keyword evidence="4" id="KW-0812">Transmembrane</keyword>
<dbReference type="RefSeq" id="WP_240832976.1">
    <property type="nucleotide sequence ID" value="NZ_JAKWBL010000004.1"/>
</dbReference>
<gene>
    <name evidence="6" type="ORF">MKP09_23370</name>
</gene>
<evidence type="ECO:0000256" key="3">
    <source>
        <dbReference type="ARBA" id="ARBA00023315"/>
    </source>
</evidence>
<dbReference type="SMART" id="SM00563">
    <property type="entry name" value="PlsC"/>
    <property type="match status" value="1"/>
</dbReference>
<keyword evidence="4" id="KW-1133">Transmembrane helix</keyword>
<evidence type="ECO:0000259" key="5">
    <source>
        <dbReference type="SMART" id="SM00563"/>
    </source>
</evidence>
<organism evidence="6 7">
    <name type="scientific">Niabella ginsengisoli</name>
    <dbReference type="NCBI Taxonomy" id="522298"/>
    <lineage>
        <taxon>Bacteria</taxon>
        <taxon>Pseudomonadati</taxon>
        <taxon>Bacteroidota</taxon>
        <taxon>Chitinophagia</taxon>
        <taxon>Chitinophagales</taxon>
        <taxon>Chitinophagaceae</taxon>
        <taxon>Niabella</taxon>
    </lineage>
</organism>
<dbReference type="InterPro" id="IPR002123">
    <property type="entry name" value="Plipid/glycerol_acylTrfase"/>
</dbReference>
<evidence type="ECO:0000256" key="1">
    <source>
        <dbReference type="ARBA" id="ARBA00005189"/>
    </source>
</evidence>
<dbReference type="CDD" id="cd07989">
    <property type="entry name" value="LPLAT_AGPAT-like"/>
    <property type="match status" value="1"/>
</dbReference>
<dbReference type="PANTHER" id="PTHR10434">
    <property type="entry name" value="1-ACYL-SN-GLYCEROL-3-PHOSPHATE ACYLTRANSFERASE"/>
    <property type="match status" value="1"/>
</dbReference>
<name>A0ABS9SQG3_9BACT</name>
<dbReference type="Pfam" id="PF01553">
    <property type="entry name" value="Acyltransferase"/>
    <property type="match status" value="1"/>
</dbReference>
<dbReference type="Proteomes" id="UP001202248">
    <property type="component" value="Unassembled WGS sequence"/>
</dbReference>
<keyword evidence="2" id="KW-0808">Transferase</keyword>
<evidence type="ECO:0000313" key="7">
    <source>
        <dbReference type="Proteomes" id="UP001202248"/>
    </source>
</evidence>
<feature type="transmembrane region" description="Helical" evidence="4">
    <location>
        <begin position="12"/>
        <end position="34"/>
    </location>
</feature>
<evidence type="ECO:0000313" key="6">
    <source>
        <dbReference type="EMBL" id="MCH5600643.1"/>
    </source>
</evidence>
<accession>A0ABS9SQG3</accession>
<protein>
    <submittedName>
        <fullName evidence="6">1-acyl-sn-glycerol-3-phosphate acyltransferase</fullName>
    </submittedName>
</protein>
<dbReference type="PANTHER" id="PTHR10434:SF66">
    <property type="entry name" value="PHOSPHOLIPID_GLYCEROL ACYLTRANSFERASE DOMAIN-CONTAINING PROTEIN"/>
    <property type="match status" value="1"/>
</dbReference>
<feature type="transmembrane region" description="Helical" evidence="4">
    <location>
        <begin position="46"/>
        <end position="69"/>
    </location>
</feature>
<proteinExistence type="predicted"/>
<keyword evidence="7" id="KW-1185">Reference proteome</keyword>
<evidence type="ECO:0000256" key="2">
    <source>
        <dbReference type="ARBA" id="ARBA00022679"/>
    </source>
</evidence>
<keyword evidence="4" id="KW-0472">Membrane</keyword>
<comment type="caution">
    <text evidence="6">The sequence shown here is derived from an EMBL/GenBank/DDBJ whole genome shotgun (WGS) entry which is preliminary data.</text>
</comment>
<reference evidence="6 7" key="1">
    <citation type="submission" date="2022-02" db="EMBL/GenBank/DDBJ databases">
        <authorList>
            <person name="Min J."/>
        </authorList>
    </citation>
    <scope>NUCLEOTIDE SEQUENCE [LARGE SCALE GENOMIC DNA]</scope>
    <source>
        <strain evidence="6 7">GR10-1</strain>
    </source>
</reference>
<dbReference type="GO" id="GO:0016746">
    <property type="term" value="F:acyltransferase activity"/>
    <property type="evidence" value="ECO:0007669"/>
    <property type="project" value="UniProtKB-KW"/>
</dbReference>
<sequence>MIPKLYTNMPLTHIRAFVAEVSLVYPFNISITFASGMKVLRFLYSIYAAIIFVASMLLIFPFVIVASFFGRIKGGNAIYRLCTLWSDIWFALTFIFVRRIYEAPFEDTKKYIIVANHISYLDIPMLVKVFRKPLRPLGKIEMTKIPVFGFIYKYAIVTVDRSDAQHRALSLRLMRSILNKGISIFVFPEGTFNETGQALKEFYNGAFKLAIETQTPVKPVLFLDTFDRMHYGTVFSLNPGKSRVVYLKEISVDGLTMHDVSALRDKVFSEMEKALIAHNASWISKQ</sequence>
<evidence type="ECO:0000256" key="4">
    <source>
        <dbReference type="SAM" id="Phobius"/>
    </source>
</evidence>
<feature type="transmembrane region" description="Helical" evidence="4">
    <location>
        <begin position="81"/>
        <end position="101"/>
    </location>
</feature>
<keyword evidence="3 6" id="KW-0012">Acyltransferase</keyword>
<dbReference type="SUPFAM" id="SSF69593">
    <property type="entry name" value="Glycerol-3-phosphate (1)-acyltransferase"/>
    <property type="match status" value="1"/>
</dbReference>
<feature type="domain" description="Phospholipid/glycerol acyltransferase" evidence="5">
    <location>
        <begin position="111"/>
        <end position="225"/>
    </location>
</feature>
<dbReference type="EMBL" id="JAKWBL010000004">
    <property type="protein sequence ID" value="MCH5600643.1"/>
    <property type="molecule type" value="Genomic_DNA"/>
</dbReference>
<comment type="pathway">
    <text evidence="1">Lipid metabolism.</text>
</comment>